<dbReference type="KEGG" id="ptaw:DW352_05290"/>
<keyword evidence="2" id="KW-1185">Reference proteome</keyword>
<accession>A0A345ZST7</accession>
<gene>
    <name evidence="1" type="ORF">DW352_05290</name>
</gene>
<protein>
    <submittedName>
        <fullName evidence="1">Uncharacterized protein</fullName>
    </submittedName>
</protein>
<organism evidence="1 2">
    <name type="scientific">Pseudolabrys taiwanensis</name>
    <dbReference type="NCBI Taxonomy" id="331696"/>
    <lineage>
        <taxon>Bacteria</taxon>
        <taxon>Pseudomonadati</taxon>
        <taxon>Pseudomonadota</taxon>
        <taxon>Alphaproteobacteria</taxon>
        <taxon>Hyphomicrobiales</taxon>
        <taxon>Xanthobacteraceae</taxon>
        <taxon>Pseudolabrys</taxon>
    </lineage>
</organism>
<reference evidence="1 2" key="1">
    <citation type="submission" date="2018-07" db="EMBL/GenBank/DDBJ databases">
        <authorList>
            <person name="Quirk P.G."/>
            <person name="Krulwich T.A."/>
        </authorList>
    </citation>
    <scope>NUCLEOTIDE SEQUENCE [LARGE SCALE GENOMIC DNA]</scope>
    <source>
        <strain evidence="1 2">CC-BB4</strain>
    </source>
</reference>
<dbReference type="Proteomes" id="UP000254889">
    <property type="component" value="Chromosome"/>
</dbReference>
<name>A0A345ZST7_9HYPH</name>
<dbReference type="AlphaFoldDB" id="A0A345ZST7"/>
<evidence type="ECO:0000313" key="1">
    <source>
        <dbReference type="EMBL" id="AXK79984.1"/>
    </source>
</evidence>
<proteinExistence type="predicted"/>
<sequence length="87" mass="9724">MKGTLILHLLAKPKGVHNGFSVGISEEWLRSLEVLLIFMCRRKNSKLSNKMHTKLLDGIGIDGITNTTKKLGKPRGAVATLRNALWW</sequence>
<evidence type="ECO:0000313" key="2">
    <source>
        <dbReference type="Proteomes" id="UP000254889"/>
    </source>
</evidence>
<dbReference type="EMBL" id="CP031417">
    <property type="protein sequence ID" value="AXK79984.1"/>
    <property type="molecule type" value="Genomic_DNA"/>
</dbReference>